<dbReference type="GeneID" id="106012596"/>
<comment type="similarity">
    <text evidence="2">Belongs to the aminoglycoside phosphotransferase family.</text>
</comment>
<accession>A0ABM1VXY4</accession>
<dbReference type="RefSeq" id="XP_035827277.1">
    <property type="nucleotide sequence ID" value="XM_035971384.1"/>
</dbReference>
<gene>
    <name evidence="12" type="primary">LOC106012596</name>
</gene>
<name>A0ABM1VXY4_APLCA</name>
<reference evidence="12" key="1">
    <citation type="submission" date="2025-08" db="UniProtKB">
        <authorList>
            <consortium name="RefSeq"/>
        </authorList>
    </citation>
    <scope>IDENTIFICATION</scope>
</reference>
<evidence type="ECO:0000256" key="6">
    <source>
        <dbReference type="ARBA" id="ARBA00036820"/>
    </source>
</evidence>
<comment type="subcellular location">
    <subcellularLocation>
        <location evidence="1">Cytoplasm</location>
    </subcellularLocation>
</comment>
<keyword evidence="11" id="KW-1185">Reference proteome</keyword>
<evidence type="ECO:0000256" key="4">
    <source>
        <dbReference type="ARBA" id="ARBA00022679"/>
    </source>
</evidence>
<evidence type="ECO:0000256" key="9">
    <source>
        <dbReference type="ARBA" id="ARBA00040505"/>
    </source>
</evidence>
<dbReference type="InterPro" id="IPR050249">
    <property type="entry name" value="Pseudomonas-type_ThrB"/>
</dbReference>
<dbReference type="SUPFAM" id="SSF56112">
    <property type="entry name" value="Protein kinase-like (PK-like)"/>
    <property type="match status" value="1"/>
</dbReference>
<evidence type="ECO:0000259" key="10">
    <source>
        <dbReference type="Pfam" id="PF01636"/>
    </source>
</evidence>
<keyword evidence="3" id="KW-0963">Cytoplasm</keyword>
<evidence type="ECO:0000256" key="8">
    <source>
        <dbReference type="ARBA" id="ARBA00038873"/>
    </source>
</evidence>
<evidence type="ECO:0000256" key="1">
    <source>
        <dbReference type="ARBA" id="ARBA00004496"/>
    </source>
</evidence>
<comment type="catalytic activity">
    <reaction evidence="6">
        <text>(5R)-5-hydroxy-L-lysine + GTP = (5R)-5-phosphooxy-L-lysine + GDP + H(+)</text>
        <dbReference type="Rhea" id="RHEA:19049"/>
        <dbReference type="ChEBI" id="CHEBI:15378"/>
        <dbReference type="ChEBI" id="CHEBI:37565"/>
        <dbReference type="ChEBI" id="CHEBI:57882"/>
        <dbReference type="ChEBI" id="CHEBI:58189"/>
        <dbReference type="ChEBI" id="CHEBI:58357"/>
        <dbReference type="EC" id="2.7.1.81"/>
    </reaction>
</comment>
<dbReference type="InterPro" id="IPR002575">
    <property type="entry name" value="Aminoglycoside_PTrfase"/>
</dbReference>
<dbReference type="Proteomes" id="UP000694888">
    <property type="component" value="Unplaced"/>
</dbReference>
<evidence type="ECO:0000256" key="3">
    <source>
        <dbReference type="ARBA" id="ARBA00022490"/>
    </source>
</evidence>
<dbReference type="InterPro" id="IPR011009">
    <property type="entry name" value="Kinase-like_dom_sf"/>
</dbReference>
<dbReference type="PANTHER" id="PTHR21064:SF1">
    <property type="entry name" value="HYDROXYLYSINE KINASE"/>
    <property type="match status" value="1"/>
</dbReference>
<evidence type="ECO:0000256" key="7">
    <source>
        <dbReference type="ARBA" id="ARBA00037368"/>
    </source>
</evidence>
<comment type="function">
    <text evidence="7">Catalyzes the GTP-dependent phosphorylation of 5-hydroxy-L-lysine.</text>
</comment>
<dbReference type="Pfam" id="PF01636">
    <property type="entry name" value="APH"/>
    <property type="match status" value="1"/>
</dbReference>
<proteinExistence type="inferred from homology"/>
<dbReference type="PANTHER" id="PTHR21064">
    <property type="entry name" value="AMINOGLYCOSIDE PHOSPHOTRANSFERASE DOMAIN-CONTAINING PROTEIN-RELATED"/>
    <property type="match status" value="1"/>
</dbReference>
<keyword evidence="4" id="KW-0808">Transferase</keyword>
<dbReference type="EC" id="2.7.1.81" evidence="8"/>
<evidence type="ECO:0000256" key="5">
    <source>
        <dbReference type="ARBA" id="ARBA00022777"/>
    </source>
</evidence>
<keyword evidence="5" id="KW-0418">Kinase</keyword>
<evidence type="ECO:0000313" key="12">
    <source>
        <dbReference type="RefSeq" id="XP_035827277.1"/>
    </source>
</evidence>
<evidence type="ECO:0000313" key="11">
    <source>
        <dbReference type="Proteomes" id="UP000694888"/>
    </source>
</evidence>
<sequence>MENKVPTRPRLLVDDVPSLISEVYGLKVDVVKEMDSYDDRIFIVHALPGSSLPPQLSSICSSGYTFKVINAIDSLDENIIDAKTRITLHARMKGFPTPCPVLNLDREYQKLLNLLLNLSFVSENVTEKCVVRLFEFIAGTTLEKVPLTPTLCEEIGEFAARLDIALETFSHSDESALLKMVNKWNMSEIPRLRDVVHVIADEEQRSVVTEVITSFEQNVLTRQEEYTKGLIHGDFNDGNILVSETPTSATLNADVCKNTHLVGIIDFGDSTVSLYIFEVAIAIIYAMLNRNGVPPMEAGARILAGYLRHKTLSQMEIRHLKLCICARFAQSYTMSYHALSLNPENRYVINHAQRIWPQLSVMWRGSDEEILQQLTKYCNNGV</sequence>
<organism evidence="11 12">
    <name type="scientific">Aplysia californica</name>
    <name type="common">California sea hare</name>
    <dbReference type="NCBI Taxonomy" id="6500"/>
    <lineage>
        <taxon>Eukaryota</taxon>
        <taxon>Metazoa</taxon>
        <taxon>Spiralia</taxon>
        <taxon>Lophotrochozoa</taxon>
        <taxon>Mollusca</taxon>
        <taxon>Gastropoda</taxon>
        <taxon>Heterobranchia</taxon>
        <taxon>Euthyneura</taxon>
        <taxon>Tectipleura</taxon>
        <taxon>Aplysiida</taxon>
        <taxon>Aplysioidea</taxon>
        <taxon>Aplysiidae</taxon>
        <taxon>Aplysia</taxon>
    </lineage>
</organism>
<dbReference type="Gene3D" id="3.90.1200.10">
    <property type="match status" value="1"/>
</dbReference>
<feature type="domain" description="Aminoglycoside phosphotransferase" evidence="10">
    <location>
        <begin position="85"/>
        <end position="290"/>
    </location>
</feature>
<evidence type="ECO:0000256" key="2">
    <source>
        <dbReference type="ARBA" id="ARBA00006219"/>
    </source>
</evidence>
<protein>
    <recommendedName>
        <fullName evidence="9">Hydroxylysine kinase</fullName>
        <ecNumber evidence="8">2.7.1.81</ecNumber>
    </recommendedName>
</protein>